<evidence type="ECO:0000256" key="5">
    <source>
        <dbReference type="ARBA" id="ARBA00023014"/>
    </source>
</evidence>
<name>A0A1F7RX85_9BACT</name>
<dbReference type="Proteomes" id="UP000179266">
    <property type="component" value="Unassembled WGS sequence"/>
</dbReference>
<protein>
    <recommendedName>
        <fullName evidence="6">4Fe-4S ferredoxin-type domain-containing protein</fullName>
    </recommendedName>
</protein>
<dbReference type="GO" id="GO:0009060">
    <property type="term" value="P:aerobic respiration"/>
    <property type="evidence" value="ECO:0007669"/>
    <property type="project" value="TreeGrafter"/>
</dbReference>
<dbReference type="GO" id="GO:0016020">
    <property type="term" value="C:membrane"/>
    <property type="evidence" value="ECO:0007669"/>
    <property type="project" value="InterPro"/>
</dbReference>
<keyword evidence="4" id="KW-0408">Iron</keyword>
<dbReference type="PANTHER" id="PTHR10849">
    <property type="entry name" value="NADH DEHYDROGENASE UBIQUINONE IRON-SULFUR PROTEIN 8, MITOCHONDRIAL"/>
    <property type="match status" value="1"/>
</dbReference>
<keyword evidence="1" id="KW-0004">4Fe-4S</keyword>
<dbReference type="EMBL" id="MGDD01000165">
    <property type="protein sequence ID" value="OGL45678.1"/>
    <property type="molecule type" value="Genomic_DNA"/>
</dbReference>
<dbReference type="Gene3D" id="3.30.70.3270">
    <property type="match status" value="1"/>
</dbReference>
<gene>
    <name evidence="7" type="ORF">A2161_08465</name>
</gene>
<dbReference type="Pfam" id="PF12838">
    <property type="entry name" value="Fer4_7"/>
    <property type="match status" value="1"/>
</dbReference>
<evidence type="ECO:0000313" key="7">
    <source>
        <dbReference type="EMBL" id="OGL45678.1"/>
    </source>
</evidence>
<dbReference type="PROSITE" id="PS00198">
    <property type="entry name" value="4FE4S_FER_1"/>
    <property type="match status" value="1"/>
</dbReference>
<dbReference type="GO" id="GO:0003954">
    <property type="term" value="F:NADH dehydrogenase activity"/>
    <property type="evidence" value="ECO:0007669"/>
    <property type="project" value="TreeGrafter"/>
</dbReference>
<dbReference type="GO" id="GO:0046872">
    <property type="term" value="F:metal ion binding"/>
    <property type="evidence" value="ECO:0007669"/>
    <property type="project" value="UniProtKB-KW"/>
</dbReference>
<keyword evidence="5" id="KW-0411">Iron-sulfur</keyword>
<sequence>MLMSKLKEALICLKAGRVTMPYPFEPAPPKGNFRGFPKIDITKCIGCGGCSSVCPSSLIEMIDDGDHTTIIRHFDRCIYCARCQEMCPEKAIEMSDNFETATNDRNDLVVVHHIYMATCSRCGRCFSTNTPIDPPDFRSYREVRLKKLGMGEK</sequence>
<dbReference type="InterPro" id="IPR017900">
    <property type="entry name" value="4Fe4S_Fe_S_CS"/>
</dbReference>
<dbReference type="InterPro" id="IPR010226">
    <property type="entry name" value="NADH_quinone_OxRdtase_chainI"/>
</dbReference>
<dbReference type="AlphaFoldDB" id="A0A1F7RX85"/>
<evidence type="ECO:0000256" key="1">
    <source>
        <dbReference type="ARBA" id="ARBA00022485"/>
    </source>
</evidence>
<dbReference type="SUPFAM" id="SSF54862">
    <property type="entry name" value="4Fe-4S ferredoxins"/>
    <property type="match status" value="1"/>
</dbReference>
<reference evidence="7 8" key="1">
    <citation type="journal article" date="2016" name="Nat. Commun.">
        <title>Thousands of microbial genomes shed light on interconnected biogeochemical processes in an aquifer system.</title>
        <authorList>
            <person name="Anantharaman K."/>
            <person name="Brown C.T."/>
            <person name="Hug L.A."/>
            <person name="Sharon I."/>
            <person name="Castelle C.J."/>
            <person name="Probst A.J."/>
            <person name="Thomas B.C."/>
            <person name="Singh A."/>
            <person name="Wilkins M.J."/>
            <person name="Karaoz U."/>
            <person name="Brodie E.L."/>
            <person name="Williams K.H."/>
            <person name="Hubbard S.S."/>
            <person name="Banfield J.F."/>
        </authorList>
    </citation>
    <scope>NUCLEOTIDE SEQUENCE [LARGE SCALE GENOMIC DNA]</scope>
</reference>
<evidence type="ECO:0000256" key="2">
    <source>
        <dbReference type="ARBA" id="ARBA00022723"/>
    </source>
</evidence>
<dbReference type="GO" id="GO:0051539">
    <property type="term" value="F:4 iron, 4 sulfur cluster binding"/>
    <property type="evidence" value="ECO:0007669"/>
    <property type="project" value="UniProtKB-KW"/>
</dbReference>
<dbReference type="PANTHER" id="PTHR10849:SF35">
    <property type="entry name" value="FORMATE HYDROGENLYASE SUBUNIT 6-RELATED"/>
    <property type="match status" value="1"/>
</dbReference>
<comment type="caution">
    <text evidence="7">The sequence shown here is derived from an EMBL/GenBank/DDBJ whole genome shotgun (WGS) entry which is preliminary data.</text>
</comment>
<accession>A0A1F7RX85</accession>
<evidence type="ECO:0000256" key="3">
    <source>
        <dbReference type="ARBA" id="ARBA00022737"/>
    </source>
</evidence>
<dbReference type="InterPro" id="IPR017896">
    <property type="entry name" value="4Fe4S_Fe-S-bd"/>
</dbReference>
<organism evidence="7 8">
    <name type="scientific">Candidatus Schekmanbacteria bacterium RBG_13_48_7</name>
    <dbReference type="NCBI Taxonomy" id="1817878"/>
    <lineage>
        <taxon>Bacteria</taxon>
        <taxon>Candidatus Schekmaniibacteriota</taxon>
    </lineage>
</organism>
<evidence type="ECO:0000256" key="4">
    <source>
        <dbReference type="ARBA" id="ARBA00023004"/>
    </source>
</evidence>
<proteinExistence type="predicted"/>
<keyword evidence="3" id="KW-0677">Repeat</keyword>
<keyword evidence="2" id="KW-0479">Metal-binding</keyword>
<evidence type="ECO:0000313" key="8">
    <source>
        <dbReference type="Proteomes" id="UP000179266"/>
    </source>
</evidence>
<feature type="domain" description="4Fe-4S ferredoxin-type" evidence="6">
    <location>
        <begin position="68"/>
        <end position="97"/>
    </location>
</feature>
<dbReference type="PROSITE" id="PS51379">
    <property type="entry name" value="4FE4S_FER_2"/>
    <property type="match status" value="2"/>
</dbReference>
<feature type="domain" description="4Fe-4S ferredoxin-type" evidence="6">
    <location>
        <begin position="35"/>
        <end position="64"/>
    </location>
</feature>
<evidence type="ECO:0000259" key="6">
    <source>
        <dbReference type="PROSITE" id="PS51379"/>
    </source>
</evidence>